<dbReference type="OrthoDB" id="5297256at2"/>
<sequence>MRKWLMIGWLCTMMGALGACDWIASKELKPGESTVDDVRRLMGAPDTIREQTDGGKLYEYPRGPQGAQTWMVRIDANGRYQGMSDALAEANLAKVKPGMTRDEVRLLLGRPGETGRMAGAQGPVMTWRVQAGHGVTEMFHVELGPDDRVVKVDRSPDPQTVNTR</sequence>
<dbReference type="Gene3D" id="3.30.1450.10">
    <property type="match status" value="1"/>
</dbReference>
<feature type="domain" description="Outer membrane protein assembly factor BamE" evidence="4">
    <location>
        <begin position="88"/>
        <end position="115"/>
    </location>
</feature>
<evidence type="ECO:0000313" key="5">
    <source>
        <dbReference type="EMBL" id="TXL63757.1"/>
    </source>
</evidence>
<keyword evidence="6" id="KW-1185">Reference proteome</keyword>
<evidence type="ECO:0000259" key="4">
    <source>
        <dbReference type="Pfam" id="PF04355"/>
    </source>
</evidence>
<dbReference type="InterPro" id="IPR007450">
    <property type="entry name" value="BamE_dom"/>
</dbReference>
<feature type="signal peptide" evidence="3">
    <location>
        <begin position="1"/>
        <end position="18"/>
    </location>
</feature>
<proteinExistence type="predicted"/>
<evidence type="ECO:0000313" key="6">
    <source>
        <dbReference type="Proteomes" id="UP000321548"/>
    </source>
</evidence>
<dbReference type="RefSeq" id="WP_147705451.1">
    <property type="nucleotide sequence ID" value="NZ_VDUY01000007.1"/>
</dbReference>
<evidence type="ECO:0000256" key="1">
    <source>
        <dbReference type="ARBA" id="ARBA00022729"/>
    </source>
</evidence>
<dbReference type="PROSITE" id="PS51257">
    <property type="entry name" value="PROKAR_LIPOPROTEIN"/>
    <property type="match status" value="1"/>
</dbReference>
<dbReference type="AlphaFoldDB" id="A0A5C8NRL3"/>
<dbReference type="InterPro" id="IPR037873">
    <property type="entry name" value="BamE-like"/>
</dbReference>
<evidence type="ECO:0000256" key="2">
    <source>
        <dbReference type="ARBA" id="ARBA00023136"/>
    </source>
</evidence>
<accession>A0A5C8NRL3</accession>
<dbReference type="Pfam" id="PF04355">
    <property type="entry name" value="BamE"/>
    <property type="match status" value="1"/>
</dbReference>
<dbReference type="EMBL" id="VDUY01000007">
    <property type="protein sequence ID" value="TXL63757.1"/>
    <property type="molecule type" value="Genomic_DNA"/>
</dbReference>
<comment type="caution">
    <text evidence="5">The sequence shown here is derived from an EMBL/GenBank/DDBJ whole genome shotgun (WGS) entry which is preliminary data.</text>
</comment>
<evidence type="ECO:0000256" key="3">
    <source>
        <dbReference type="SAM" id="SignalP"/>
    </source>
</evidence>
<dbReference type="GO" id="GO:0019867">
    <property type="term" value="C:outer membrane"/>
    <property type="evidence" value="ECO:0007669"/>
    <property type="project" value="InterPro"/>
</dbReference>
<keyword evidence="2" id="KW-0472">Membrane</keyword>
<organism evidence="5 6">
    <name type="scientific">Zeimonas arvi</name>
    <dbReference type="NCBI Taxonomy" id="2498847"/>
    <lineage>
        <taxon>Bacteria</taxon>
        <taxon>Pseudomonadati</taxon>
        <taxon>Pseudomonadota</taxon>
        <taxon>Betaproteobacteria</taxon>
        <taxon>Burkholderiales</taxon>
        <taxon>Burkholderiaceae</taxon>
        <taxon>Zeimonas</taxon>
    </lineage>
</organism>
<reference evidence="5 6" key="1">
    <citation type="submission" date="2019-06" db="EMBL/GenBank/DDBJ databases">
        <title>Quisquiliibacterium sp. nov., isolated from a maize field.</title>
        <authorList>
            <person name="Lin S.-Y."/>
            <person name="Tsai C.-F."/>
            <person name="Young C.-C."/>
        </authorList>
    </citation>
    <scope>NUCLEOTIDE SEQUENCE [LARGE SCALE GENOMIC DNA]</scope>
    <source>
        <strain evidence="5 6">CC-CFT501</strain>
    </source>
</reference>
<dbReference type="Proteomes" id="UP000321548">
    <property type="component" value="Unassembled WGS sequence"/>
</dbReference>
<name>A0A5C8NRL3_9BURK</name>
<protein>
    <submittedName>
        <fullName evidence="5">Outer membrane protein assembly factor BamE</fullName>
    </submittedName>
</protein>
<keyword evidence="1 3" id="KW-0732">Signal</keyword>
<gene>
    <name evidence="5" type="primary">bamE</name>
    <name evidence="5" type="ORF">FHP08_15745</name>
</gene>
<feature type="chain" id="PRO_5023036070" evidence="3">
    <location>
        <begin position="19"/>
        <end position="164"/>
    </location>
</feature>